<dbReference type="GO" id="GO:0008685">
    <property type="term" value="F:2-C-methyl-D-erythritol 2,4-cyclodiphosphate synthase activity"/>
    <property type="evidence" value="ECO:0007669"/>
    <property type="project" value="UniProtKB-UniRule"/>
</dbReference>
<evidence type="ECO:0000256" key="2">
    <source>
        <dbReference type="ARBA" id="ARBA00004709"/>
    </source>
</evidence>
<evidence type="ECO:0000313" key="13">
    <source>
        <dbReference type="Proteomes" id="UP000199671"/>
    </source>
</evidence>
<comment type="pathway">
    <text evidence="2 8">Isoprenoid biosynthesis; isopentenyl diphosphate biosynthesis via DXP pathway; isopentenyl diphosphate from 1-deoxy-D-xylulose 5-phosphate: step 4/6.</text>
</comment>
<dbReference type="Proteomes" id="UP000199671">
    <property type="component" value="Unassembled WGS sequence"/>
</dbReference>
<dbReference type="InterPro" id="IPR003526">
    <property type="entry name" value="MECDP_synthase"/>
</dbReference>
<dbReference type="RefSeq" id="WP_092607072.1">
    <property type="nucleotide sequence ID" value="NZ_FNHU01000001.1"/>
</dbReference>
<dbReference type="PANTHER" id="PTHR43181">
    <property type="entry name" value="2-C-METHYL-D-ERYTHRITOL 2,4-CYCLODIPHOSPHATE SYNTHASE, CHLOROPLASTIC"/>
    <property type="match status" value="1"/>
</dbReference>
<evidence type="ECO:0000259" key="11">
    <source>
        <dbReference type="Pfam" id="PF02542"/>
    </source>
</evidence>
<dbReference type="Pfam" id="PF02542">
    <property type="entry name" value="YgbB"/>
    <property type="match status" value="1"/>
</dbReference>
<evidence type="ECO:0000256" key="5">
    <source>
        <dbReference type="ARBA" id="ARBA00022723"/>
    </source>
</evidence>
<feature type="binding site" evidence="8">
    <location>
        <position position="48"/>
    </location>
    <ligand>
        <name>a divalent metal cation</name>
        <dbReference type="ChEBI" id="CHEBI:60240"/>
    </ligand>
</feature>
<dbReference type="CDD" id="cd00554">
    <property type="entry name" value="MECDP_synthase"/>
    <property type="match status" value="1"/>
</dbReference>
<dbReference type="PANTHER" id="PTHR43181:SF1">
    <property type="entry name" value="2-C-METHYL-D-ERYTHRITOL 2,4-CYCLODIPHOSPHATE SYNTHASE, CHLOROPLASTIC"/>
    <property type="match status" value="1"/>
</dbReference>
<evidence type="ECO:0000313" key="12">
    <source>
        <dbReference type="EMBL" id="SDM29172.1"/>
    </source>
</evidence>
<evidence type="ECO:0000256" key="6">
    <source>
        <dbReference type="ARBA" id="ARBA00023229"/>
    </source>
</evidence>
<feature type="site" description="Transition state stabilizer" evidence="8">
    <location>
        <position position="173"/>
    </location>
</feature>
<evidence type="ECO:0000256" key="9">
    <source>
        <dbReference type="RuleBase" id="RU004395"/>
    </source>
</evidence>
<feature type="binding site" evidence="8">
    <location>
        <begin position="172"/>
        <end position="175"/>
    </location>
    <ligand>
        <name>4-CDP-2-C-methyl-D-erythritol 2-phosphate</name>
        <dbReference type="ChEBI" id="CHEBI:57919"/>
    </ligand>
</feature>
<dbReference type="GO" id="GO:0046872">
    <property type="term" value="F:metal ion binding"/>
    <property type="evidence" value="ECO:0007669"/>
    <property type="project" value="UniProtKB-KW"/>
</dbReference>
<dbReference type="InterPro" id="IPR036571">
    <property type="entry name" value="MECDP_synthase_sf"/>
</dbReference>
<comment type="subunit">
    <text evidence="8">Homotrimer.</text>
</comment>
<evidence type="ECO:0000256" key="8">
    <source>
        <dbReference type="HAMAP-Rule" id="MF_00107"/>
    </source>
</evidence>
<proteinExistence type="inferred from homology"/>
<dbReference type="UniPathway" id="UPA00056">
    <property type="reaction ID" value="UER00095"/>
</dbReference>
<dbReference type="GO" id="GO:0019288">
    <property type="term" value="P:isopentenyl diphosphate biosynthetic process, methylerythritol 4-phosphate pathway"/>
    <property type="evidence" value="ECO:0007669"/>
    <property type="project" value="UniProtKB-UniRule"/>
</dbReference>
<comment type="function">
    <text evidence="8">Involved in the biosynthesis of isopentenyl diphosphate (IPP) and dimethylallyl diphosphate (DMAPP), two major building blocks of isoprenoid compounds. Catalyzes the conversion of 4-diphosphocytidyl-2-C-methyl-D-erythritol 2-phosphate (CDP-ME2P) to 2-C-methyl-D-erythritol 2,4-cyclodiphosphate (ME-CPP) with a corresponding release of cytidine 5-monophosphate (CMP).</text>
</comment>
<gene>
    <name evidence="8" type="primary">ispF</name>
    <name evidence="12" type="ORF">SAMN04487766_101242</name>
</gene>
<dbReference type="AlphaFoldDB" id="A0A1G9S183"/>
<keyword evidence="7 8" id="KW-0456">Lyase</keyword>
<name>A0A1G9S183_9ACTO</name>
<dbReference type="NCBIfam" id="TIGR00151">
    <property type="entry name" value="ispF"/>
    <property type="match status" value="1"/>
</dbReference>
<dbReference type="FunFam" id="3.30.1330.50:FF:000003">
    <property type="entry name" value="2-C-methyl-D-erythritol 2,4-cyclodiphosphate synthase"/>
    <property type="match status" value="1"/>
</dbReference>
<comment type="catalytic activity">
    <reaction evidence="1 8 9">
        <text>4-CDP-2-C-methyl-D-erythritol 2-phosphate = 2-C-methyl-D-erythritol 2,4-cyclic diphosphate + CMP</text>
        <dbReference type="Rhea" id="RHEA:23864"/>
        <dbReference type="ChEBI" id="CHEBI:57919"/>
        <dbReference type="ChEBI" id="CHEBI:58483"/>
        <dbReference type="ChEBI" id="CHEBI:60377"/>
        <dbReference type="EC" id="4.6.1.12"/>
    </reaction>
</comment>
<dbReference type="SUPFAM" id="SSF69765">
    <property type="entry name" value="IpsF-like"/>
    <property type="match status" value="1"/>
</dbReference>
<evidence type="ECO:0000256" key="4">
    <source>
        <dbReference type="ARBA" id="ARBA00012579"/>
    </source>
</evidence>
<organism evidence="12 13">
    <name type="scientific">Actinomyces ruminicola</name>
    <dbReference type="NCBI Taxonomy" id="332524"/>
    <lineage>
        <taxon>Bacteria</taxon>
        <taxon>Bacillati</taxon>
        <taxon>Actinomycetota</taxon>
        <taxon>Actinomycetes</taxon>
        <taxon>Actinomycetales</taxon>
        <taxon>Actinomycetaceae</taxon>
        <taxon>Actinomyces</taxon>
    </lineage>
</organism>
<keyword evidence="5 8" id="KW-0479">Metal-binding</keyword>
<dbReference type="EMBL" id="FNHU01000001">
    <property type="protein sequence ID" value="SDM29172.1"/>
    <property type="molecule type" value="Genomic_DNA"/>
</dbReference>
<dbReference type="InterPro" id="IPR020555">
    <property type="entry name" value="MECDP_synthase_CS"/>
</dbReference>
<feature type="binding site" evidence="8">
    <location>
        <position position="182"/>
    </location>
    <ligand>
        <name>4-CDP-2-C-methyl-D-erythritol 2-phosphate</name>
        <dbReference type="ChEBI" id="CHEBI:57919"/>
    </ligand>
</feature>
<feature type="binding site" evidence="8">
    <location>
        <begin position="48"/>
        <end position="50"/>
    </location>
    <ligand>
        <name>4-CDP-2-C-methyl-D-erythritol 2-phosphate</name>
        <dbReference type="ChEBI" id="CHEBI:57919"/>
    </ligand>
</feature>
<comment type="similarity">
    <text evidence="3 8 9">Belongs to the IspF family.</text>
</comment>
<dbReference type="HAMAP" id="MF_00107">
    <property type="entry name" value="IspF"/>
    <property type="match status" value="1"/>
</dbReference>
<feature type="binding site" evidence="8">
    <location>
        <begin position="77"/>
        <end position="78"/>
    </location>
    <ligand>
        <name>4-CDP-2-C-methyl-D-erythritol 2-phosphate</name>
        <dbReference type="ChEBI" id="CHEBI:57919"/>
    </ligand>
</feature>
<feature type="region of interest" description="Disordered" evidence="10">
    <location>
        <begin position="1"/>
        <end position="20"/>
    </location>
</feature>
<keyword evidence="6 8" id="KW-0414">Isoprene biosynthesis</keyword>
<feature type="domain" description="2-C-methyl-D-erythritol 2,4-cyclodiphosphate synthase" evidence="11">
    <location>
        <begin position="42"/>
        <end position="194"/>
    </location>
</feature>
<feature type="binding site" evidence="8">
    <location>
        <position position="179"/>
    </location>
    <ligand>
        <name>4-CDP-2-C-methyl-D-erythritol 2-phosphate</name>
        <dbReference type="ChEBI" id="CHEBI:57919"/>
    </ligand>
</feature>
<reference evidence="12 13" key="1">
    <citation type="submission" date="2016-10" db="EMBL/GenBank/DDBJ databases">
        <authorList>
            <person name="de Groot N.N."/>
        </authorList>
    </citation>
    <scope>NUCLEOTIDE SEQUENCE [LARGE SCALE GENOMIC DNA]</scope>
    <source>
        <strain evidence="12 13">KPR-7B</strain>
    </source>
</reference>
<evidence type="ECO:0000256" key="7">
    <source>
        <dbReference type="ARBA" id="ARBA00023239"/>
    </source>
</evidence>
<feature type="site" description="Transition state stabilizer" evidence="8">
    <location>
        <position position="77"/>
    </location>
</feature>
<dbReference type="EC" id="4.6.1.12" evidence="4 8"/>
<evidence type="ECO:0000256" key="3">
    <source>
        <dbReference type="ARBA" id="ARBA00008480"/>
    </source>
</evidence>
<dbReference type="OrthoDB" id="9804336at2"/>
<comment type="cofactor">
    <cofactor evidence="8">
        <name>a divalent metal cation</name>
        <dbReference type="ChEBI" id="CHEBI:60240"/>
    </cofactor>
    <text evidence="8">Binds 1 divalent metal cation per subunit.</text>
</comment>
<feature type="binding site" evidence="8">
    <location>
        <position position="85"/>
    </location>
    <ligand>
        <name>a divalent metal cation</name>
        <dbReference type="ChEBI" id="CHEBI:60240"/>
    </ligand>
</feature>
<sequence length="200" mass="20167">MSDQPESDVPAQRTARHSAGPAAITPADIAAYRAQIAQWTPRTGIGTDVHAFAAPDSGTPLSLACLNWPDEVGLAGHSDGDVVAHACCDALLSAAGLGDLGANFGTDAPEWENAAGAALLAETAGRVREAGFEIGNVAVQLIGARPRVAHRMGEATAALSAAAGAQVAFSATTTDHLGFLGREEGLAAIATALVWPVPQA</sequence>
<comment type="caution">
    <text evidence="8">Lacks conserved residue(s) required for the propagation of feature annotation.</text>
</comment>
<dbReference type="GO" id="GO:0016114">
    <property type="term" value="P:terpenoid biosynthetic process"/>
    <property type="evidence" value="ECO:0007669"/>
    <property type="project" value="InterPro"/>
</dbReference>
<accession>A0A1G9S183</accession>
<feature type="binding site" evidence="8">
    <location>
        <position position="50"/>
    </location>
    <ligand>
        <name>a divalent metal cation</name>
        <dbReference type="ChEBI" id="CHEBI:60240"/>
    </ligand>
</feature>
<dbReference type="Gene3D" id="3.30.1330.50">
    <property type="entry name" value="2-C-methyl-D-erythritol 2,4-cyclodiphosphate synthase"/>
    <property type="match status" value="1"/>
</dbReference>
<feature type="binding site" evidence="8">
    <location>
        <begin position="99"/>
        <end position="101"/>
    </location>
    <ligand>
        <name>4-CDP-2-C-methyl-D-erythritol 2-phosphate</name>
        <dbReference type="ChEBI" id="CHEBI:57919"/>
    </ligand>
</feature>
<evidence type="ECO:0000256" key="10">
    <source>
        <dbReference type="SAM" id="MobiDB-lite"/>
    </source>
</evidence>
<evidence type="ECO:0000256" key="1">
    <source>
        <dbReference type="ARBA" id="ARBA00000200"/>
    </source>
</evidence>
<protein>
    <recommendedName>
        <fullName evidence="4 8">2-C-methyl-D-erythritol 2,4-cyclodiphosphate synthase</fullName>
        <shortName evidence="8">MECDP-synthase</shortName>
        <shortName evidence="8">MECPP-synthase</shortName>
        <shortName evidence="8">MECPS</shortName>
        <ecNumber evidence="4 8">4.6.1.12</ecNumber>
    </recommendedName>
</protein>
<dbReference type="PROSITE" id="PS01350">
    <property type="entry name" value="ISPF"/>
    <property type="match status" value="1"/>
</dbReference>